<name>A0A4Z1EKJ5_9HELO</name>
<proteinExistence type="predicted"/>
<keyword evidence="1" id="KW-0812">Transmembrane</keyword>
<evidence type="ECO:0000313" key="2">
    <source>
        <dbReference type="EMBL" id="TGO12915.1"/>
    </source>
</evidence>
<evidence type="ECO:0000256" key="1">
    <source>
        <dbReference type="SAM" id="Phobius"/>
    </source>
</evidence>
<keyword evidence="3" id="KW-1185">Reference proteome</keyword>
<keyword evidence="1" id="KW-0472">Membrane</keyword>
<evidence type="ECO:0000313" key="3">
    <source>
        <dbReference type="Proteomes" id="UP000297777"/>
    </source>
</evidence>
<dbReference type="Proteomes" id="UP000297777">
    <property type="component" value="Unassembled WGS sequence"/>
</dbReference>
<accession>A0A4Z1EKJ5</accession>
<reference evidence="2 3" key="1">
    <citation type="submission" date="2017-12" db="EMBL/GenBank/DDBJ databases">
        <title>Comparative genomics of Botrytis spp.</title>
        <authorList>
            <person name="Valero-Jimenez C.A."/>
            <person name="Tapia P."/>
            <person name="Veloso J."/>
            <person name="Silva-Moreno E."/>
            <person name="Staats M."/>
            <person name="Valdes J.H."/>
            <person name="Van Kan J.A.L."/>
        </authorList>
    </citation>
    <scope>NUCLEOTIDE SEQUENCE [LARGE SCALE GENOMIC DNA]</scope>
    <source>
        <strain evidence="2 3">Bt9001</strain>
    </source>
</reference>
<organism evidence="2 3">
    <name type="scientific">Botrytis tulipae</name>
    <dbReference type="NCBI Taxonomy" id="87230"/>
    <lineage>
        <taxon>Eukaryota</taxon>
        <taxon>Fungi</taxon>
        <taxon>Dikarya</taxon>
        <taxon>Ascomycota</taxon>
        <taxon>Pezizomycotina</taxon>
        <taxon>Leotiomycetes</taxon>
        <taxon>Helotiales</taxon>
        <taxon>Sclerotiniaceae</taxon>
        <taxon>Botrytis</taxon>
    </lineage>
</organism>
<comment type="caution">
    <text evidence="2">The sequence shown here is derived from an EMBL/GenBank/DDBJ whole genome shotgun (WGS) entry which is preliminary data.</text>
</comment>
<sequence>MGCIWSTNPDHAAMLLSLAPPFVLNVNILIMRIDKQSDGRKIKCNETQCNRSALGNGMNYCSHQYKTDALPPDSKCTIQNCYYLKTGRAAICMAHKCQDPTCDLVQITSVISMDA</sequence>
<keyword evidence="1" id="KW-1133">Transmembrane helix</keyword>
<feature type="transmembrane region" description="Helical" evidence="1">
    <location>
        <begin position="12"/>
        <end position="33"/>
    </location>
</feature>
<gene>
    <name evidence="2" type="ORF">BTUL_0080g00350</name>
</gene>
<protein>
    <submittedName>
        <fullName evidence="2">Uncharacterized protein</fullName>
    </submittedName>
</protein>
<dbReference type="EMBL" id="PQXH01000080">
    <property type="protein sequence ID" value="TGO12915.1"/>
    <property type="molecule type" value="Genomic_DNA"/>
</dbReference>
<dbReference type="AlphaFoldDB" id="A0A4Z1EKJ5"/>
<dbReference type="OrthoDB" id="10569978at2759"/>